<dbReference type="EMBL" id="KV722411">
    <property type="protein sequence ID" value="OCH90143.1"/>
    <property type="molecule type" value="Genomic_DNA"/>
</dbReference>
<name>A0A8E2ATL4_9APHY</name>
<dbReference type="Proteomes" id="UP000250043">
    <property type="component" value="Unassembled WGS sequence"/>
</dbReference>
<dbReference type="AlphaFoldDB" id="A0A8E2ATL4"/>
<gene>
    <name evidence="1" type="ORF">OBBRIDRAFT_625288</name>
</gene>
<keyword evidence="2" id="KW-1185">Reference proteome</keyword>
<protein>
    <submittedName>
        <fullName evidence="1">Uncharacterized protein</fullName>
    </submittedName>
</protein>
<sequence length="181" mass="19923">MLRRWAAAAGPQGALRQYPPRHAARLRIIVLRSQHCAHPHRWYDACAFLRGGTCVDQLLASASAPRRPAICIPGPALFFPTGDLVLVLYIGSIQARRHAAARHDSSLQIASSSSLRGAAAHIRSPRTPGLTVHVLRVRGHSRLLHHAIPISNITFPYASAYRHTQPHNTCPWRVSGDLLKI</sequence>
<proteinExistence type="predicted"/>
<reference evidence="1 2" key="1">
    <citation type="submission" date="2016-07" db="EMBL/GenBank/DDBJ databases">
        <title>Draft genome of the white-rot fungus Obba rivulosa 3A-2.</title>
        <authorList>
            <consortium name="DOE Joint Genome Institute"/>
            <person name="Miettinen O."/>
            <person name="Riley R."/>
            <person name="Acob R."/>
            <person name="Barry K."/>
            <person name="Cullen D."/>
            <person name="De Vries R."/>
            <person name="Hainaut M."/>
            <person name="Hatakka A."/>
            <person name="Henrissat B."/>
            <person name="Hilden K."/>
            <person name="Kuo R."/>
            <person name="Labutti K."/>
            <person name="Lipzen A."/>
            <person name="Makela M.R."/>
            <person name="Sandor L."/>
            <person name="Spatafora J.W."/>
            <person name="Grigoriev I.V."/>
            <person name="Hibbett D.S."/>
        </authorList>
    </citation>
    <scope>NUCLEOTIDE SEQUENCE [LARGE SCALE GENOMIC DNA]</scope>
    <source>
        <strain evidence="1 2">3A-2</strain>
    </source>
</reference>
<accession>A0A8E2ATL4</accession>
<evidence type="ECO:0000313" key="1">
    <source>
        <dbReference type="EMBL" id="OCH90143.1"/>
    </source>
</evidence>
<evidence type="ECO:0000313" key="2">
    <source>
        <dbReference type="Proteomes" id="UP000250043"/>
    </source>
</evidence>
<organism evidence="1 2">
    <name type="scientific">Obba rivulosa</name>
    <dbReference type="NCBI Taxonomy" id="1052685"/>
    <lineage>
        <taxon>Eukaryota</taxon>
        <taxon>Fungi</taxon>
        <taxon>Dikarya</taxon>
        <taxon>Basidiomycota</taxon>
        <taxon>Agaricomycotina</taxon>
        <taxon>Agaricomycetes</taxon>
        <taxon>Polyporales</taxon>
        <taxon>Gelatoporiaceae</taxon>
        <taxon>Obba</taxon>
    </lineage>
</organism>